<protein>
    <submittedName>
        <fullName evidence="2">Uncharacterized protein</fullName>
    </submittedName>
</protein>
<feature type="region of interest" description="Disordered" evidence="1">
    <location>
        <begin position="228"/>
        <end position="273"/>
    </location>
</feature>
<feature type="compositionally biased region" description="Polar residues" evidence="1">
    <location>
        <begin position="92"/>
        <end position="104"/>
    </location>
</feature>
<dbReference type="Proteomes" id="UP000324241">
    <property type="component" value="Unassembled WGS sequence"/>
</dbReference>
<proteinExistence type="predicted"/>
<reference evidence="2 3" key="1">
    <citation type="submission" date="2019-08" db="EMBL/GenBank/DDBJ databases">
        <title>The genome sequence of a newly discovered highly antifungal drug resistant Aspergillus species, Aspergillus tanneri NIH 1004.</title>
        <authorList>
            <person name="Mounaud S."/>
            <person name="Singh I."/>
            <person name="Joardar V."/>
            <person name="Pakala S."/>
            <person name="Pakala S."/>
            <person name="Venepally P."/>
            <person name="Chung J.K."/>
            <person name="Losada L."/>
            <person name="Nierman W.C."/>
        </authorList>
    </citation>
    <scope>NUCLEOTIDE SEQUENCE [LARGE SCALE GENOMIC DNA]</scope>
    <source>
        <strain evidence="2 3">NIH1004</strain>
    </source>
</reference>
<sequence length="391" mass="43683">MWLYRGAQSAVFYYATCTPCASSVDRRKRRKDAARSQREKEKLDAIVTDQPRPFPQPTPFSTNQGWMEEITLGPGPPARRGGLRNTHRRTDSWNTDAQSANSANDVPRTGGSAQKKDKGSLMQPVSDRWNRMRYQREDEPLWGQEVEVKGSSVGLSGRGRTDVKEPSKYYIARVPPVNDLHPPIVSGPKSRAETRWMLQPPPSAKVMAGKERTSASVRTSCYQKFSPAGERNYQLPPISAQNTERKTLNPSPTLTSSIDPEPSTTGKTKMEDQLIQPPSQAVSSYGCDESNFVISTSVQFQCDSSILSTDSELESPRASMHSPQTPISRPGSKDTEGYAKHFRPAISKTLSTGPRDNQKVQLLHLEINEPHEEVGLGQFKPIRPWRWSMDI</sequence>
<feature type="compositionally biased region" description="Basic and acidic residues" evidence="1">
    <location>
        <begin position="33"/>
        <end position="44"/>
    </location>
</feature>
<feature type="region of interest" description="Disordered" evidence="1">
    <location>
        <begin position="310"/>
        <end position="336"/>
    </location>
</feature>
<accession>A0A5M9MXW3</accession>
<dbReference type="AlphaFoldDB" id="A0A5M9MXW3"/>
<name>A0A5M9MXW3_9EURO</name>
<comment type="caution">
    <text evidence="2">The sequence shown here is derived from an EMBL/GenBank/DDBJ whole genome shotgun (WGS) entry which is preliminary data.</text>
</comment>
<feature type="compositionally biased region" description="Polar residues" evidence="1">
    <location>
        <begin position="248"/>
        <end position="267"/>
    </location>
</feature>
<dbReference type="VEuPathDB" id="FungiDB:EYZ11_001763"/>
<gene>
    <name evidence="2" type="ORF">ATNIH1004_000851</name>
</gene>
<organism evidence="2 3">
    <name type="scientific">Aspergillus tanneri</name>
    <dbReference type="NCBI Taxonomy" id="1220188"/>
    <lineage>
        <taxon>Eukaryota</taxon>
        <taxon>Fungi</taxon>
        <taxon>Dikarya</taxon>
        <taxon>Ascomycota</taxon>
        <taxon>Pezizomycotina</taxon>
        <taxon>Eurotiomycetes</taxon>
        <taxon>Eurotiomycetidae</taxon>
        <taxon>Eurotiales</taxon>
        <taxon>Aspergillaceae</taxon>
        <taxon>Aspergillus</taxon>
        <taxon>Aspergillus subgen. Circumdati</taxon>
    </lineage>
</organism>
<dbReference type="OrthoDB" id="506431at2759"/>
<feature type="region of interest" description="Disordered" evidence="1">
    <location>
        <begin position="24"/>
        <end position="126"/>
    </location>
</feature>
<dbReference type="EMBL" id="QUQM01000002">
    <property type="protein sequence ID" value="KAA8651951.1"/>
    <property type="molecule type" value="Genomic_DNA"/>
</dbReference>
<dbReference type="GeneID" id="54323553"/>
<evidence type="ECO:0000313" key="3">
    <source>
        <dbReference type="Proteomes" id="UP000324241"/>
    </source>
</evidence>
<dbReference type="RefSeq" id="XP_033431312.1">
    <property type="nucleotide sequence ID" value="XM_033565555.1"/>
</dbReference>
<evidence type="ECO:0000313" key="2">
    <source>
        <dbReference type="EMBL" id="KAA8651951.1"/>
    </source>
</evidence>
<evidence type="ECO:0000256" key="1">
    <source>
        <dbReference type="SAM" id="MobiDB-lite"/>
    </source>
</evidence>